<proteinExistence type="inferred from homology"/>
<evidence type="ECO:0000313" key="5">
    <source>
        <dbReference type="Proteomes" id="UP000016511"/>
    </source>
</evidence>
<dbReference type="SMART" id="SM00044">
    <property type="entry name" value="CYCc"/>
    <property type="match status" value="1"/>
</dbReference>
<dbReference type="AlphaFoldDB" id="U1XV90"/>
<comment type="similarity">
    <text evidence="1">Belongs to the adenylyl cyclase class-3 family.</text>
</comment>
<comment type="caution">
    <text evidence="4">The sequence shown here is derived from an EMBL/GenBank/DDBJ whole genome shotgun (WGS) entry which is preliminary data.</text>
</comment>
<feature type="transmembrane region" description="Helical" evidence="2">
    <location>
        <begin position="357"/>
        <end position="379"/>
    </location>
</feature>
<dbReference type="eggNOG" id="COG2114">
    <property type="taxonomic scope" value="Bacteria"/>
</dbReference>
<dbReference type="SMART" id="SM01080">
    <property type="entry name" value="CHASE2"/>
    <property type="match status" value="1"/>
</dbReference>
<organism evidence="4 5">
    <name type="scientific">Aneurinibacillus aneurinilyticus ATCC 12856</name>
    <dbReference type="NCBI Taxonomy" id="649747"/>
    <lineage>
        <taxon>Bacteria</taxon>
        <taxon>Bacillati</taxon>
        <taxon>Bacillota</taxon>
        <taxon>Bacilli</taxon>
        <taxon>Bacillales</taxon>
        <taxon>Paenibacillaceae</taxon>
        <taxon>Aneurinibacillus group</taxon>
        <taxon>Aneurinibacillus</taxon>
    </lineage>
</organism>
<dbReference type="InterPro" id="IPR050697">
    <property type="entry name" value="Adenylyl/Guanylyl_Cyclase_3/4"/>
</dbReference>
<evidence type="ECO:0000256" key="1">
    <source>
        <dbReference type="ARBA" id="ARBA00005381"/>
    </source>
</evidence>
<keyword evidence="2" id="KW-0472">Membrane</keyword>
<protein>
    <submittedName>
        <fullName evidence="4">Adenylate/guanylate cyclase catalytic domain protein</fullName>
    </submittedName>
</protein>
<evidence type="ECO:0000256" key="2">
    <source>
        <dbReference type="SAM" id="Phobius"/>
    </source>
</evidence>
<evidence type="ECO:0000259" key="3">
    <source>
        <dbReference type="PROSITE" id="PS50125"/>
    </source>
</evidence>
<dbReference type="GO" id="GO:0006171">
    <property type="term" value="P:cAMP biosynthetic process"/>
    <property type="evidence" value="ECO:0007669"/>
    <property type="project" value="TreeGrafter"/>
</dbReference>
<keyword evidence="5" id="KW-1185">Reference proteome</keyword>
<dbReference type="Pfam" id="PF00211">
    <property type="entry name" value="Guanylate_cyc"/>
    <property type="match status" value="1"/>
</dbReference>
<dbReference type="PANTHER" id="PTHR43081">
    <property type="entry name" value="ADENYLATE CYCLASE, TERMINAL-DIFFERENTIATION SPECIFIC-RELATED"/>
    <property type="match status" value="1"/>
</dbReference>
<dbReference type="PATRIC" id="fig|649747.3.peg.5567"/>
<dbReference type="PANTHER" id="PTHR43081:SF1">
    <property type="entry name" value="ADENYLATE CYCLASE, TERMINAL-DIFFERENTIATION SPECIFIC"/>
    <property type="match status" value="1"/>
</dbReference>
<dbReference type="HOGENOM" id="CLU_000445_85_1_9"/>
<dbReference type="SUPFAM" id="SSF55073">
    <property type="entry name" value="Nucleotide cyclase"/>
    <property type="match status" value="1"/>
</dbReference>
<dbReference type="InterPro" id="IPR001054">
    <property type="entry name" value="A/G_cyclase"/>
</dbReference>
<feature type="domain" description="Guanylate cyclase" evidence="3">
    <location>
        <begin position="423"/>
        <end position="555"/>
    </location>
</feature>
<dbReference type="CDD" id="cd07302">
    <property type="entry name" value="CHD"/>
    <property type="match status" value="1"/>
</dbReference>
<dbReference type="GO" id="GO:0004016">
    <property type="term" value="F:adenylate cyclase activity"/>
    <property type="evidence" value="ECO:0007669"/>
    <property type="project" value="UniProtKB-ARBA"/>
</dbReference>
<gene>
    <name evidence="4" type="ORF">HMPREF0083_06230</name>
</gene>
<evidence type="ECO:0000313" key="4">
    <source>
        <dbReference type="EMBL" id="ERI03942.1"/>
    </source>
</evidence>
<dbReference type="Gene3D" id="3.30.70.1230">
    <property type="entry name" value="Nucleotide cyclase"/>
    <property type="match status" value="1"/>
</dbReference>
<name>U1XV90_ANEAE</name>
<feature type="transmembrane region" description="Helical" evidence="2">
    <location>
        <begin position="332"/>
        <end position="351"/>
    </location>
</feature>
<dbReference type="GO" id="GO:0035556">
    <property type="term" value="P:intracellular signal transduction"/>
    <property type="evidence" value="ECO:0007669"/>
    <property type="project" value="InterPro"/>
</dbReference>
<dbReference type="Pfam" id="PF05226">
    <property type="entry name" value="CHASE2"/>
    <property type="match status" value="1"/>
</dbReference>
<accession>U1XV90</accession>
<feature type="transmembrane region" description="Helical" evidence="2">
    <location>
        <begin position="20"/>
        <end position="38"/>
    </location>
</feature>
<dbReference type="InterPro" id="IPR007890">
    <property type="entry name" value="CHASE2"/>
</dbReference>
<reference evidence="4 5" key="1">
    <citation type="submission" date="2013-08" db="EMBL/GenBank/DDBJ databases">
        <authorList>
            <person name="Weinstock G."/>
            <person name="Sodergren E."/>
            <person name="Wylie T."/>
            <person name="Fulton L."/>
            <person name="Fulton R."/>
            <person name="Fronick C."/>
            <person name="O'Laughlin M."/>
            <person name="Godfrey J."/>
            <person name="Miner T."/>
            <person name="Herter B."/>
            <person name="Appelbaum E."/>
            <person name="Cordes M."/>
            <person name="Lek S."/>
            <person name="Wollam A."/>
            <person name="Pepin K.H."/>
            <person name="Palsikar V.B."/>
            <person name="Mitreva M."/>
            <person name="Wilson R.K."/>
        </authorList>
    </citation>
    <scope>NUCLEOTIDE SEQUENCE [LARGE SCALE GENOMIC DNA]</scope>
    <source>
        <strain evidence="4 5">ATCC 12856</strain>
    </source>
</reference>
<sequence>MAIKRYQALVLWKGGRCMQIRLGQVIAVLTALAVLFMYRGTLDSVDFFFQDKFMQHESTTDNRVVIVGIDDESIQNVGKWPWNRSVHAQLIDMLAQGCPAVIAFDVTFPVPSDDPEDDMELIDAMKRAGNVVMSRYGTFEASAKQGTLEALELSEPFPELKAAAAGLGHINTIPDEDQVVRKSLHTFNYKGQLIESFSWGIYKMFKKHIGQQVNPKELPLDGFNRYHIPYAGGPGQFEAVPYSSVINGDVPPDYFRDRIVLVGPYTVGLKDDYPTPLDYKTKMYGVEIHANIIQALLERNFKQELDWKWNAAILVFTASAVYYLFRKTHPGISFIVLVAMIAGLIFGGKYLYGKGVIISMGYLISFLIISYIVVIGFNYMKELLERRRVTDIFGRYVAPQVVSQILESGEEGLRLGGTRRELTVLFVDIRGFTPLSEQAEPEEIVEILNEYLDLTATCIFRYDGTLDKFIGDATMAIFNAPLLLEDHPMKAVQAAWAMKEGAVALEKKLMERFGRSVKFGIGIHTGPAVFGNIGSKTRMDYTAIGDTVNTAARLESNSKPGQIILSETVYETVKERITAVPLGEIKVKGKEQGIRIYELEGLT</sequence>
<dbReference type="PROSITE" id="PS50125">
    <property type="entry name" value="GUANYLATE_CYCLASE_2"/>
    <property type="match status" value="1"/>
</dbReference>
<feature type="transmembrane region" description="Helical" evidence="2">
    <location>
        <begin position="307"/>
        <end position="325"/>
    </location>
</feature>
<keyword evidence="2" id="KW-1133">Transmembrane helix</keyword>
<keyword evidence="2" id="KW-0812">Transmembrane</keyword>
<dbReference type="Proteomes" id="UP000016511">
    <property type="component" value="Unassembled WGS sequence"/>
</dbReference>
<dbReference type="eggNOG" id="COG4252">
    <property type="taxonomic scope" value="Bacteria"/>
</dbReference>
<dbReference type="InterPro" id="IPR029787">
    <property type="entry name" value="Nucleotide_cyclase"/>
</dbReference>
<dbReference type="STRING" id="649747.HMPREF0083_06230"/>
<dbReference type="EMBL" id="AWSJ01000394">
    <property type="protein sequence ID" value="ERI03942.1"/>
    <property type="molecule type" value="Genomic_DNA"/>
</dbReference>